<organism evidence="1 2">
    <name type="scientific">Linum trigynum</name>
    <dbReference type="NCBI Taxonomy" id="586398"/>
    <lineage>
        <taxon>Eukaryota</taxon>
        <taxon>Viridiplantae</taxon>
        <taxon>Streptophyta</taxon>
        <taxon>Embryophyta</taxon>
        <taxon>Tracheophyta</taxon>
        <taxon>Spermatophyta</taxon>
        <taxon>Magnoliopsida</taxon>
        <taxon>eudicotyledons</taxon>
        <taxon>Gunneridae</taxon>
        <taxon>Pentapetalae</taxon>
        <taxon>rosids</taxon>
        <taxon>fabids</taxon>
        <taxon>Malpighiales</taxon>
        <taxon>Linaceae</taxon>
        <taxon>Linum</taxon>
    </lineage>
</organism>
<keyword evidence="2" id="KW-1185">Reference proteome</keyword>
<evidence type="ECO:0000313" key="1">
    <source>
        <dbReference type="EMBL" id="CAL1374773.1"/>
    </source>
</evidence>
<gene>
    <name evidence="1" type="ORF">LTRI10_LOCUS16615</name>
</gene>
<dbReference type="AlphaFoldDB" id="A0AAV2DNH7"/>
<reference evidence="1 2" key="1">
    <citation type="submission" date="2024-04" db="EMBL/GenBank/DDBJ databases">
        <authorList>
            <person name="Fracassetti M."/>
        </authorList>
    </citation>
    <scope>NUCLEOTIDE SEQUENCE [LARGE SCALE GENOMIC DNA]</scope>
</reference>
<protein>
    <submittedName>
        <fullName evidence="1">Uncharacterized protein</fullName>
    </submittedName>
</protein>
<dbReference type="Proteomes" id="UP001497516">
    <property type="component" value="Chromosome 3"/>
</dbReference>
<sequence length="126" mass="14006">MDILNSLVAHIPVHSPQLNGFKEGLKPIVADPNVNPDTVKKAQVTHDFYSSPVAFPFQQKRSPNRLLVRKAPASPTQCIIMIHDRRSHDTDQIALYEKKGQLWQLGGEGSCFFSLSAGHVMANVFI</sequence>
<name>A0AAV2DNH7_9ROSI</name>
<evidence type="ECO:0000313" key="2">
    <source>
        <dbReference type="Proteomes" id="UP001497516"/>
    </source>
</evidence>
<proteinExistence type="predicted"/>
<dbReference type="EMBL" id="OZ034816">
    <property type="protein sequence ID" value="CAL1374773.1"/>
    <property type="molecule type" value="Genomic_DNA"/>
</dbReference>
<accession>A0AAV2DNH7</accession>